<reference evidence="2" key="1">
    <citation type="submission" date="2023-08" db="EMBL/GenBank/DDBJ databases">
        <authorList>
            <person name="Alioto T."/>
            <person name="Alioto T."/>
            <person name="Gomez Garrido J."/>
        </authorList>
    </citation>
    <scope>NUCLEOTIDE SEQUENCE</scope>
</reference>
<dbReference type="AlphaFoldDB" id="A0AAV1H4Q1"/>
<evidence type="ECO:0000313" key="3">
    <source>
        <dbReference type="Proteomes" id="UP001178508"/>
    </source>
</evidence>
<feature type="chain" id="PRO_5043314796" evidence="1">
    <location>
        <begin position="20"/>
        <end position="156"/>
    </location>
</feature>
<protein>
    <submittedName>
        <fullName evidence="2">Three-finger toxin MALT0070C-like</fullName>
    </submittedName>
</protein>
<dbReference type="InterPro" id="IPR045860">
    <property type="entry name" value="Snake_toxin-like_sf"/>
</dbReference>
<keyword evidence="3" id="KW-1185">Reference proteome</keyword>
<dbReference type="EMBL" id="OY660882">
    <property type="protein sequence ID" value="CAJ1080369.1"/>
    <property type="molecule type" value="Genomic_DNA"/>
</dbReference>
<keyword evidence="1" id="KW-0732">Signal</keyword>
<evidence type="ECO:0000256" key="1">
    <source>
        <dbReference type="SAM" id="SignalP"/>
    </source>
</evidence>
<dbReference type="Proteomes" id="UP001178508">
    <property type="component" value="Chromosome 19"/>
</dbReference>
<organism evidence="2 3">
    <name type="scientific">Xyrichtys novacula</name>
    <name type="common">Pearly razorfish</name>
    <name type="synonym">Hemipteronotus novacula</name>
    <dbReference type="NCBI Taxonomy" id="13765"/>
    <lineage>
        <taxon>Eukaryota</taxon>
        <taxon>Metazoa</taxon>
        <taxon>Chordata</taxon>
        <taxon>Craniata</taxon>
        <taxon>Vertebrata</taxon>
        <taxon>Euteleostomi</taxon>
        <taxon>Actinopterygii</taxon>
        <taxon>Neopterygii</taxon>
        <taxon>Teleostei</taxon>
        <taxon>Neoteleostei</taxon>
        <taxon>Acanthomorphata</taxon>
        <taxon>Eupercaria</taxon>
        <taxon>Labriformes</taxon>
        <taxon>Labridae</taxon>
        <taxon>Xyrichtys</taxon>
    </lineage>
</organism>
<proteinExistence type="predicted"/>
<sequence length="156" mass="16938">MKTVIIAFLVALVISHGESLRCKCGGTARDCPDVIETCQPSHVFCGNIVLAGVPGLYFQGCMEPVECRGLNNPFIKATCCTRDLCNAYYDSFLSETTPGSVLVTQGGSVQFPKPKSVFRRKTSLTRSITFSGVDSPNVVDFSSRCWIDLVTSPLPF</sequence>
<feature type="signal peptide" evidence="1">
    <location>
        <begin position="1"/>
        <end position="19"/>
    </location>
</feature>
<accession>A0AAV1H4Q1</accession>
<name>A0AAV1H4Q1_XYRNO</name>
<evidence type="ECO:0000313" key="2">
    <source>
        <dbReference type="EMBL" id="CAJ1080369.1"/>
    </source>
</evidence>
<gene>
    <name evidence="2" type="ORF">XNOV1_A034790</name>
</gene>
<dbReference type="SUPFAM" id="SSF57302">
    <property type="entry name" value="Snake toxin-like"/>
    <property type="match status" value="1"/>
</dbReference>